<keyword evidence="1" id="KW-0175">Coiled coil</keyword>
<dbReference type="OrthoDB" id="5859150at2759"/>
<feature type="non-terminal residue" evidence="2">
    <location>
        <position position="154"/>
    </location>
</feature>
<accession>A0A2G9TN92</accession>
<evidence type="ECO:0000313" key="3">
    <source>
        <dbReference type="Proteomes" id="UP000230423"/>
    </source>
</evidence>
<dbReference type="Proteomes" id="UP000230423">
    <property type="component" value="Unassembled WGS sequence"/>
</dbReference>
<dbReference type="EMBL" id="KZ358027">
    <property type="protein sequence ID" value="PIO59368.1"/>
    <property type="molecule type" value="Genomic_DNA"/>
</dbReference>
<sequence length="154" mass="17700">MEWSAWENHKAQALKSGFNGDKKSLLLIQFLLHQLRYYGITKSALAETKDITKDEAVTEELEKLKQATELKKVKQEFEEGKVASSTAEEMEHAKAAIAEERQKLTEIGKEKYSKFKDRFENMDSTLEENLEEKMKRLEKDLISVGKDTLASAKE</sequence>
<reference evidence="2 3" key="1">
    <citation type="submission" date="2015-09" db="EMBL/GenBank/DDBJ databases">
        <title>Draft genome of the parasitic nematode Teladorsagia circumcincta isolate WARC Sus (inbred).</title>
        <authorList>
            <person name="Mitreva M."/>
        </authorList>
    </citation>
    <scope>NUCLEOTIDE SEQUENCE [LARGE SCALE GENOMIC DNA]</scope>
    <source>
        <strain evidence="2 3">S</strain>
    </source>
</reference>
<dbReference type="AlphaFoldDB" id="A0A2G9TN92"/>
<evidence type="ECO:0000313" key="2">
    <source>
        <dbReference type="EMBL" id="PIO59368.1"/>
    </source>
</evidence>
<name>A0A2G9TN92_TELCI</name>
<organism evidence="2 3">
    <name type="scientific">Teladorsagia circumcincta</name>
    <name type="common">Brown stomach worm</name>
    <name type="synonym">Ostertagia circumcincta</name>
    <dbReference type="NCBI Taxonomy" id="45464"/>
    <lineage>
        <taxon>Eukaryota</taxon>
        <taxon>Metazoa</taxon>
        <taxon>Ecdysozoa</taxon>
        <taxon>Nematoda</taxon>
        <taxon>Chromadorea</taxon>
        <taxon>Rhabditida</taxon>
        <taxon>Rhabditina</taxon>
        <taxon>Rhabditomorpha</taxon>
        <taxon>Strongyloidea</taxon>
        <taxon>Trichostrongylidae</taxon>
        <taxon>Teladorsagia</taxon>
    </lineage>
</organism>
<keyword evidence="3" id="KW-1185">Reference proteome</keyword>
<feature type="coiled-coil region" evidence="1">
    <location>
        <begin position="83"/>
        <end position="147"/>
    </location>
</feature>
<protein>
    <submittedName>
        <fullName evidence="2">Uncharacterized protein</fullName>
    </submittedName>
</protein>
<proteinExistence type="predicted"/>
<gene>
    <name evidence="2" type="ORF">TELCIR_19171</name>
</gene>
<evidence type="ECO:0000256" key="1">
    <source>
        <dbReference type="SAM" id="Coils"/>
    </source>
</evidence>